<feature type="domain" description="TonB-dependent receptor plug" evidence="15">
    <location>
        <begin position="56"/>
        <end position="164"/>
    </location>
</feature>
<evidence type="ECO:0000256" key="11">
    <source>
        <dbReference type="PROSITE-ProRule" id="PRU01360"/>
    </source>
</evidence>
<keyword evidence="13" id="KW-0732">Signal</keyword>
<evidence type="ECO:0000256" key="5">
    <source>
        <dbReference type="ARBA" id="ARBA00022692"/>
    </source>
</evidence>
<accession>A0A059FBC3</accession>
<comment type="similarity">
    <text evidence="11 12">Belongs to the TonB-dependent receptor family.</text>
</comment>
<dbReference type="Pfam" id="PF07715">
    <property type="entry name" value="Plug"/>
    <property type="match status" value="1"/>
</dbReference>
<evidence type="ECO:0000256" key="8">
    <source>
        <dbReference type="ARBA" id="ARBA00023077"/>
    </source>
</evidence>
<dbReference type="PANTHER" id="PTHR32552">
    <property type="entry name" value="FERRICHROME IRON RECEPTOR-RELATED"/>
    <property type="match status" value="1"/>
</dbReference>
<sequence>MKKSICVSAKLWVSLSALAVAVGPFAMAQEAREPSADTTITFDKVVVTARKREERLQDVPVVVSAFDKKQLEAFGSSGFEDISDFTPSLVIDESGGAGLGMVVLRGISTGELNTTSDQAVSINVDGVQWSNAMALRFGQYDVEQIEVLKGPQALFFGKNSPAGILSLRTSDPTTDPFVQLRIGYEENAEQVSGEAIFSGPVTDTLAGRLVLRVSDQSGPFRNLAPGVAYPSTPDVEEHFARLSLMWQPSDRLSARFKLGLAETKGSNQGVEGRFGCDTSGLPAPISGPIETCQVDEDFVKSDPDPNLATVSDKFRAKPSGETSMVLSSLEINYDVTDSLTVTSLTGYSDLKNFDYSNLLPILPVLFVSGRDQKEQSLSQEFRLASNSDGPLNFMVGMFADDRKIDAGRAMLVPAPAPPFPAGASLLFENDQTVDANSASVFGQLIWDLSDTLELSGGARYTEETKKLSGRGALTPTGFGLVLPGVYTPPVVGSGPFMASPDELTYENLSPELTLAWRPNTNLTLFGSYKEGFKSGGFNTSVTGGATLATVPSDQSFNEELVKGFEIGVKSEPVPGLLLNGAVFTYDYDDIQLTTFDLTGGGIATRVVNAAEAKTQGVELDTRWQPETIQGLSVLGSLAYTDAKYTSDLFFQCNGMQIAGLLPGCDYVAQPGGIAPVTPGTGDAQNLKGESLLRAPEWSGSLGFLYDSALTETLRYKFNGNASYTSSFDSNVRYDPRAVQDPFWILNASFGIYSADGRWSLDLIGRNLTNEIVMSGSGGVLPAGGTVANVSPGELQGPAGRPRSVLLQLTYRPFSRDR</sequence>
<evidence type="ECO:0000256" key="12">
    <source>
        <dbReference type="RuleBase" id="RU003357"/>
    </source>
</evidence>
<gene>
    <name evidence="16" type="ORF">HJO_16060</name>
</gene>
<reference evidence="16 17" key="1">
    <citation type="journal article" date="2014" name="Antonie Van Leeuwenhoek">
        <title>Hyphomonas beringensis sp. nov. and Hyphomonas chukchiensis sp. nov., isolated from surface seawater of the Bering Sea and Chukchi Sea.</title>
        <authorList>
            <person name="Li C."/>
            <person name="Lai Q."/>
            <person name="Li G."/>
            <person name="Dong C."/>
            <person name="Wang J."/>
            <person name="Liao Y."/>
            <person name="Shao Z."/>
        </authorList>
    </citation>
    <scope>NUCLEOTIDE SEQUENCE [LARGE SCALE GENOMIC DNA]</scope>
    <source>
        <strain evidence="16 17">MHS-2</strain>
    </source>
</reference>
<dbReference type="Pfam" id="PF00593">
    <property type="entry name" value="TonB_dep_Rec_b-barrel"/>
    <property type="match status" value="1"/>
</dbReference>
<keyword evidence="6" id="KW-0408">Iron</keyword>
<evidence type="ECO:0000256" key="10">
    <source>
        <dbReference type="ARBA" id="ARBA00023237"/>
    </source>
</evidence>
<evidence type="ECO:0000256" key="4">
    <source>
        <dbReference type="ARBA" id="ARBA00022496"/>
    </source>
</evidence>
<proteinExistence type="inferred from homology"/>
<keyword evidence="2 11" id="KW-0813">Transport</keyword>
<dbReference type="Proteomes" id="UP000025171">
    <property type="component" value="Unassembled WGS sequence"/>
</dbReference>
<evidence type="ECO:0000256" key="9">
    <source>
        <dbReference type="ARBA" id="ARBA00023136"/>
    </source>
</evidence>
<dbReference type="OrthoDB" id="7223550at2"/>
<keyword evidence="16" id="KW-0675">Receptor</keyword>
<dbReference type="InterPro" id="IPR039426">
    <property type="entry name" value="TonB-dep_rcpt-like"/>
</dbReference>
<dbReference type="EMBL" id="ARYK01000011">
    <property type="protein sequence ID" value="KCZ87914.1"/>
    <property type="molecule type" value="Genomic_DNA"/>
</dbReference>
<dbReference type="GO" id="GO:0006826">
    <property type="term" value="P:iron ion transport"/>
    <property type="evidence" value="ECO:0007669"/>
    <property type="project" value="UniProtKB-KW"/>
</dbReference>
<keyword evidence="10 11" id="KW-0998">Cell outer membrane</keyword>
<dbReference type="InterPro" id="IPR036942">
    <property type="entry name" value="Beta-barrel_TonB_sf"/>
</dbReference>
<feature type="signal peptide" evidence="13">
    <location>
        <begin position="1"/>
        <end position="19"/>
    </location>
</feature>
<evidence type="ECO:0000256" key="6">
    <source>
        <dbReference type="ARBA" id="ARBA00023004"/>
    </source>
</evidence>
<evidence type="ECO:0000313" key="16">
    <source>
        <dbReference type="EMBL" id="KCZ87914.1"/>
    </source>
</evidence>
<feature type="domain" description="TonB-dependent receptor-like beta-barrel" evidence="14">
    <location>
        <begin position="321"/>
        <end position="767"/>
    </location>
</feature>
<evidence type="ECO:0000256" key="13">
    <source>
        <dbReference type="SAM" id="SignalP"/>
    </source>
</evidence>
<dbReference type="AlphaFoldDB" id="A0A059FBC3"/>
<protein>
    <submittedName>
        <fullName evidence="16">Putative TonB dependent receptor</fullName>
    </submittedName>
</protein>
<dbReference type="InterPro" id="IPR000531">
    <property type="entry name" value="Beta-barrel_TonB"/>
</dbReference>
<dbReference type="GO" id="GO:0009279">
    <property type="term" value="C:cell outer membrane"/>
    <property type="evidence" value="ECO:0007669"/>
    <property type="project" value="UniProtKB-SubCell"/>
</dbReference>
<dbReference type="RefSeq" id="WP_084142139.1">
    <property type="nucleotide sequence ID" value="NZ_ARYK01000011.1"/>
</dbReference>
<dbReference type="eggNOG" id="COG4774">
    <property type="taxonomic scope" value="Bacteria"/>
</dbReference>
<feature type="chain" id="PRO_5001577939" evidence="13">
    <location>
        <begin position="20"/>
        <end position="817"/>
    </location>
</feature>
<evidence type="ECO:0000313" key="17">
    <source>
        <dbReference type="Proteomes" id="UP000025171"/>
    </source>
</evidence>
<evidence type="ECO:0000256" key="1">
    <source>
        <dbReference type="ARBA" id="ARBA00004571"/>
    </source>
</evidence>
<organism evidence="16 17">
    <name type="scientific">Hyphomonas johnsonii MHS-2</name>
    <dbReference type="NCBI Taxonomy" id="1280950"/>
    <lineage>
        <taxon>Bacteria</taxon>
        <taxon>Pseudomonadati</taxon>
        <taxon>Pseudomonadota</taxon>
        <taxon>Alphaproteobacteria</taxon>
        <taxon>Hyphomonadales</taxon>
        <taxon>Hyphomonadaceae</taxon>
        <taxon>Hyphomonas</taxon>
    </lineage>
</organism>
<dbReference type="InterPro" id="IPR012910">
    <property type="entry name" value="Plug_dom"/>
</dbReference>
<keyword evidence="7" id="KW-0406">Ion transport</keyword>
<keyword evidence="8 12" id="KW-0798">TonB box</keyword>
<keyword evidence="4" id="KW-0410">Iron transport</keyword>
<dbReference type="STRING" id="1280950.HJO_16060"/>
<keyword evidence="5 11" id="KW-0812">Transmembrane</keyword>
<dbReference type="PANTHER" id="PTHR32552:SF81">
    <property type="entry name" value="TONB-DEPENDENT OUTER MEMBRANE RECEPTOR"/>
    <property type="match status" value="1"/>
</dbReference>
<keyword evidence="3 11" id="KW-1134">Transmembrane beta strand</keyword>
<dbReference type="PATRIC" id="fig|1280950.3.peg.3224"/>
<comment type="caution">
    <text evidence="16">The sequence shown here is derived from an EMBL/GenBank/DDBJ whole genome shotgun (WGS) entry which is preliminary data.</text>
</comment>
<evidence type="ECO:0000256" key="2">
    <source>
        <dbReference type="ARBA" id="ARBA00022448"/>
    </source>
</evidence>
<dbReference type="SUPFAM" id="SSF56935">
    <property type="entry name" value="Porins"/>
    <property type="match status" value="1"/>
</dbReference>
<keyword evidence="9 11" id="KW-0472">Membrane</keyword>
<name>A0A059FBC3_9PROT</name>
<comment type="subcellular location">
    <subcellularLocation>
        <location evidence="1 11">Cell outer membrane</location>
        <topology evidence="1 11">Multi-pass membrane protein</topology>
    </subcellularLocation>
</comment>
<dbReference type="PROSITE" id="PS52016">
    <property type="entry name" value="TONB_DEPENDENT_REC_3"/>
    <property type="match status" value="1"/>
</dbReference>
<dbReference type="Gene3D" id="2.40.170.20">
    <property type="entry name" value="TonB-dependent receptor, beta-barrel domain"/>
    <property type="match status" value="1"/>
</dbReference>
<evidence type="ECO:0000256" key="3">
    <source>
        <dbReference type="ARBA" id="ARBA00022452"/>
    </source>
</evidence>
<evidence type="ECO:0000259" key="14">
    <source>
        <dbReference type="Pfam" id="PF00593"/>
    </source>
</evidence>
<evidence type="ECO:0000259" key="15">
    <source>
        <dbReference type="Pfam" id="PF07715"/>
    </source>
</evidence>
<evidence type="ECO:0000256" key="7">
    <source>
        <dbReference type="ARBA" id="ARBA00023065"/>
    </source>
</evidence>
<keyword evidence="17" id="KW-1185">Reference proteome</keyword>